<dbReference type="InterPro" id="IPR027363">
    <property type="entry name" value="M1Pi_N"/>
</dbReference>
<dbReference type="HAMAP" id="MF_01678">
    <property type="entry name" value="Salvage_MtnA"/>
    <property type="match status" value="1"/>
</dbReference>
<dbReference type="InterPro" id="IPR000649">
    <property type="entry name" value="IF-2B-related"/>
</dbReference>
<dbReference type="Pfam" id="PF01008">
    <property type="entry name" value="IF-2B"/>
    <property type="match status" value="1"/>
</dbReference>
<feature type="active site" description="Proton donor" evidence="2">
    <location>
        <position position="257"/>
    </location>
</feature>
<feature type="binding site" evidence="2">
    <location>
        <begin position="267"/>
        <end position="268"/>
    </location>
    <ligand>
        <name>substrate</name>
    </ligand>
</feature>
<dbReference type="InterPro" id="IPR037171">
    <property type="entry name" value="NagB/RpiA_transferase-like"/>
</dbReference>
<feature type="site" description="Transition state stabilizer" evidence="2">
    <location>
        <position position="177"/>
    </location>
</feature>
<dbReference type="InterPro" id="IPR011559">
    <property type="entry name" value="Initiation_fac_2B_a/b/d"/>
</dbReference>
<evidence type="ECO:0000313" key="4">
    <source>
        <dbReference type="Proteomes" id="UP000035268"/>
    </source>
</evidence>
<dbReference type="SUPFAM" id="SSF100950">
    <property type="entry name" value="NagB/RpiA/CoA transferase-like"/>
    <property type="match status" value="1"/>
</dbReference>
<sequence length="366" mass="38799">MLDPVRWKTRSGEILAARPAAGGEVPPGVLRIIDQTLLPGRLVYLDLERAEDIADAIRRLAVRGAPAIGCAAALGLAAAMQTVRSGGADYLRSLRERAARLEATRPTAVNLAWALRRCTAVIGAAIGDAPDSNAEELNARLRAEALDILEEDIRMCRAIGEHGLPFLHAGARVLTHCNAGALATGDYGTATAPLYRAHEKGWKLSVYAGETRPLLQGARLTAWELGRAGLDVTVLCDGAAPALMREQGVDLVITGADRIAADGTVANKIGTYGLALAAQHHGIPFYVAAPYSTFDPDLEDGEAIPIEQRGAEEVTRCGGFAVAPENAGVWNPAFDLTPAGLIRAWITDRGTARNPKELKTLCSDHE</sequence>
<dbReference type="AlphaFoldDB" id="A0A0G3EGU3"/>
<dbReference type="UniPathway" id="UPA00904">
    <property type="reaction ID" value="UER00874"/>
</dbReference>
<dbReference type="NCBIfam" id="NF004326">
    <property type="entry name" value="PRK05720.1"/>
    <property type="match status" value="1"/>
</dbReference>
<dbReference type="NCBIfam" id="TIGR00512">
    <property type="entry name" value="salvage_mtnA"/>
    <property type="match status" value="1"/>
</dbReference>
<keyword evidence="2" id="KW-0028">Amino-acid biosynthesis</keyword>
<dbReference type="PATRIC" id="fig|1609981.3.peg.2446"/>
<dbReference type="Gene3D" id="1.20.120.420">
    <property type="entry name" value="translation initiation factor eif-2b, domain 1"/>
    <property type="match status" value="1"/>
</dbReference>
<dbReference type="EC" id="5.3.1.23" evidence="2"/>
<dbReference type="InterPro" id="IPR042529">
    <property type="entry name" value="IF_2B-like_C"/>
</dbReference>
<comment type="function">
    <text evidence="2">Catalyzes the interconversion of methylthioribose-1-phosphate (MTR-1-P) into methylthioribulose-1-phosphate (MTRu-1-P).</text>
</comment>
<protein>
    <recommendedName>
        <fullName evidence="2">Methylthioribose-1-phosphate isomerase</fullName>
        <shortName evidence="2">M1Pi</shortName>
        <shortName evidence="2">MTR-1-P isomerase</shortName>
        <ecNumber evidence="2">5.3.1.23</ecNumber>
    </recommendedName>
    <alternativeName>
        <fullName evidence="2">S-methyl-5-thioribose-1-phosphate isomerase</fullName>
    </alternativeName>
</protein>
<dbReference type="NCBIfam" id="TIGR00524">
    <property type="entry name" value="eIF-2B_rel"/>
    <property type="match status" value="1"/>
</dbReference>
<reference evidence="4" key="1">
    <citation type="submission" date="2015-02" db="EMBL/GenBank/DDBJ databases">
        <title>Description and complete genome sequence of the first cultured representative of the subdivision 5 of the Verrucomicrobia phylum.</title>
        <authorList>
            <person name="Spring S."/>
            <person name="Bunk B."/>
            <person name="Sproer C."/>
            <person name="Klenk H.-P."/>
        </authorList>
    </citation>
    <scope>NUCLEOTIDE SEQUENCE [LARGE SCALE GENOMIC DNA]</scope>
    <source>
        <strain evidence="4">L21-Fru-AB</strain>
    </source>
</reference>
<dbReference type="GO" id="GO:0019509">
    <property type="term" value="P:L-methionine salvage from methylthioadenosine"/>
    <property type="evidence" value="ECO:0007669"/>
    <property type="project" value="UniProtKB-UniRule"/>
</dbReference>
<name>A0A0G3EGU3_9BACT</name>
<feature type="binding site" evidence="2">
    <location>
        <position position="216"/>
    </location>
    <ligand>
        <name>substrate</name>
    </ligand>
</feature>
<feature type="binding site" evidence="2">
    <location>
        <position position="105"/>
    </location>
    <ligand>
        <name>substrate</name>
    </ligand>
</feature>
<keyword evidence="1 2" id="KW-0413">Isomerase</keyword>
<dbReference type="EMBL" id="CP010904">
    <property type="protein sequence ID" value="AKJ65573.1"/>
    <property type="molecule type" value="Genomic_DNA"/>
</dbReference>
<dbReference type="InterPro" id="IPR005251">
    <property type="entry name" value="IF-M1Pi"/>
</dbReference>
<evidence type="ECO:0000256" key="2">
    <source>
        <dbReference type="HAMAP-Rule" id="MF_01678"/>
    </source>
</evidence>
<dbReference type="PANTHER" id="PTHR43475">
    <property type="entry name" value="METHYLTHIORIBOSE-1-PHOSPHATE ISOMERASE"/>
    <property type="match status" value="1"/>
</dbReference>
<dbReference type="Gene3D" id="3.40.50.10470">
    <property type="entry name" value="Translation initiation factor eif-2b, domain 2"/>
    <property type="match status" value="1"/>
</dbReference>
<organism evidence="3 4">
    <name type="scientific">Kiritimatiella glycovorans</name>
    <dbReference type="NCBI Taxonomy" id="1307763"/>
    <lineage>
        <taxon>Bacteria</taxon>
        <taxon>Pseudomonadati</taxon>
        <taxon>Kiritimatiellota</taxon>
        <taxon>Kiritimatiellia</taxon>
        <taxon>Kiritimatiellales</taxon>
        <taxon>Kiritimatiellaceae</taxon>
        <taxon>Kiritimatiella</taxon>
    </lineage>
</organism>
<keyword evidence="4" id="KW-1185">Reference proteome</keyword>
<dbReference type="OrthoDB" id="9803436at2"/>
<dbReference type="FunFam" id="3.40.50.10470:FF:000006">
    <property type="entry name" value="Methylthioribose-1-phosphate isomerase"/>
    <property type="match status" value="1"/>
</dbReference>
<proteinExistence type="inferred from homology"/>
<dbReference type="STRING" id="1307763.L21SP4_02347"/>
<accession>A0A0G3EGU3</accession>
<evidence type="ECO:0000256" key="1">
    <source>
        <dbReference type="ARBA" id="ARBA00023235"/>
    </source>
</evidence>
<comment type="similarity">
    <text evidence="2">Belongs to the EIF-2B alpha/beta/delta subunits family. MtnA subfamily.</text>
</comment>
<dbReference type="RefSeq" id="WP_082116734.1">
    <property type="nucleotide sequence ID" value="NZ_CP010904.1"/>
</dbReference>
<dbReference type="GO" id="GO:0046523">
    <property type="term" value="F:S-methyl-5-thioribose-1-phosphate isomerase activity"/>
    <property type="evidence" value="ECO:0007669"/>
    <property type="project" value="UniProtKB-UniRule"/>
</dbReference>
<reference evidence="3 4" key="2">
    <citation type="journal article" date="2016" name="ISME J.">
        <title>Characterization of the first cultured representative of Verrucomicrobia subdivision 5 indicates the proposal of a novel phylum.</title>
        <authorList>
            <person name="Spring S."/>
            <person name="Bunk B."/>
            <person name="Sproer C."/>
            <person name="Schumann P."/>
            <person name="Rohde M."/>
            <person name="Tindall B.J."/>
            <person name="Klenk H.P."/>
        </authorList>
    </citation>
    <scope>NUCLEOTIDE SEQUENCE [LARGE SCALE GENOMIC DNA]</scope>
    <source>
        <strain evidence="3 4">L21-Fru-AB</strain>
    </source>
</reference>
<dbReference type="FunFam" id="1.20.120.420:FF:000003">
    <property type="entry name" value="Methylthioribose-1-phosphate isomerase"/>
    <property type="match status" value="1"/>
</dbReference>
<feature type="binding site" evidence="2">
    <location>
        <begin position="63"/>
        <end position="65"/>
    </location>
    <ligand>
        <name>substrate</name>
    </ligand>
</feature>
<evidence type="ECO:0000313" key="3">
    <source>
        <dbReference type="EMBL" id="AKJ65573.1"/>
    </source>
</evidence>
<dbReference type="PANTHER" id="PTHR43475:SF1">
    <property type="entry name" value="METHYLTHIORIBOSE-1-PHOSPHATE ISOMERASE"/>
    <property type="match status" value="1"/>
</dbReference>
<keyword evidence="2" id="KW-0486">Methionine biosynthesis</keyword>
<dbReference type="Proteomes" id="UP000035268">
    <property type="component" value="Chromosome"/>
</dbReference>
<comment type="catalytic activity">
    <reaction evidence="2">
        <text>5-(methylsulfanyl)-alpha-D-ribose 1-phosphate = 5-(methylsulfanyl)-D-ribulose 1-phosphate</text>
        <dbReference type="Rhea" id="RHEA:19989"/>
        <dbReference type="ChEBI" id="CHEBI:58533"/>
        <dbReference type="ChEBI" id="CHEBI:58548"/>
        <dbReference type="EC" id="5.3.1.23"/>
    </reaction>
</comment>
<comment type="pathway">
    <text evidence="2">Amino-acid biosynthesis; L-methionine biosynthesis via salvage pathway; L-methionine from S-methyl-5-thio-alpha-D-ribose 1-phosphate: step 1/6.</text>
</comment>
<dbReference type="KEGG" id="vbl:L21SP4_02347"/>
<gene>
    <name evidence="2 3" type="primary">mtnA</name>
    <name evidence="3" type="ORF">L21SP4_02347</name>
</gene>